<evidence type="ECO:0000313" key="1">
    <source>
        <dbReference type="EMBL" id="GIY68288.1"/>
    </source>
</evidence>
<dbReference type="Proteomes" id="UP001054837">
    <property type="component" value="Unassembled WGS sequence"/>
</dbReference>
<dbReference type="AlphaFoldDB" id="A0AAV4VDW8"/>
<keyword evidence="2" id="KW-1185">Reference proteome</keyword>
<dbReference type="EMBL" id="BPLQ01012852">
    <property type="protein sequence ID" value="GIY68288.1"/>
    <property type="molecule type" value="Genomic_DNA"/>
</dbReference>
<comment type="caution">
    <text evidence="1">The sequence shown here is derived from an EMBL/GenBank/DDBJ whole genome shotgun (WGS) entry which is preliminary data.</text>
</comment>
<protein>
    <submittedName>
        <fullName evidence="1">Uncharacterized protein</fullName>
    </submittedName>
</protein>
<organism evidence="1 2">
    <name type="scientific">Caerostris darwini</name>
    <dbReference type="NCBI Taxonomy" id="1538125"/>
    <lineage>
        <taxon>Eukaryota</taxon>
        <taxon>Metazoa</taxon>
        <taxon>Ecdysozoa</taxon>
        <taxon>Arthropoda</taxon>
        <taxon>Chelicerata</taxon>
        <taxon>Arachnida</taxon>
        <taxon>Araneae</taxon>
        <taxon>Araneomorphae</taxon>
        <taxon>Entelegynae</taxon>
        <taxon>Araneoidea</taxon>
        <taxon>Araneidae</taxon>
        <taxon>Caerostris</taxon>
    </lineage>
</organism>
<reference evidence="1 2" key="1">
    <citation type="submission" date="2021-06" db="EMBL/GenBank/DDBJ databases">
        <title>Caerostris darwini draft genome.</title>
        <authorList>
            <person name="Kono N."/>
            <person name="Arakawa K."/>
        </authorList>
    </citation>
    <scope>NUCLEOTIDE SEQUENCE [LARGE SCALE GENOMIC DNA]</scope>
</reference>
<name>A0AAV4VDW8_9ARAC</name>
<gene>
    <name evidence="1" type="ORF">CDAR_228031</name>
</gene>
<proteinExistence type="predicted"/>
<sequence>MQFSHSFAEMVLQDAYLQNEGCKRPKCTNERQDWLIVRHPEYTLWHHNPPYDVLQRLPYLCREIGPHLCNLVTALQKWFCNTRIYKMKAAKDQSVLTRDKIG</sequence>
<evidence type="ECO:0000313" key="2">
    <source>
        <dbReference type="Proteomes" id="UP001054837"/>
    </source>
</evidence>
<accession>A0AAV4VDW8</accession>